<protein>
    <submittedName>
        <fullName evidence="3">L-ascorbate metabolism protein UlaG (Beta-lactamase superfamily)</fullName>
    </submittedName>
</protein>
<dbReference type="Proteomes" id="UP000565286">
    <property type="component" value="Unassembled WGS sequence"/>
</dbReference>
<dbReference type="RefSeq" id="WP_183896392.1">
    <property type="nucleotide sequence ID" value="NZ_JACIDV010000006.1"/>
</dbReference>
<reference evidence="3 4" key="1">
    <citation type="submission" date="2020-08" db="EMBL/GenBank/DDBJ databases">
        <title>Genomic Encyclopedia of Type Strains, Phase IV (KMG-IV): sequencing the most valuable type-strain genomes for metagenomic binning, comparative biology and taxonomic classification.</title>
        <authorList>
            <person name="Goeker M."/>
        </authorList>
    </citation>
    <scope>NUCLEOTIDE SEQUENCE [LARGE SCALE GENOMIC DNA]</scope>
    <source>
        <strain evidence="3 4">DSM 26438</strain>
    </source>
</reference>
<dbReference type="EMBL" id="JACIDV010000006">
    <property type="protein sequence ID" value="MBB3946439.1"/>
    <property type="molecule type" value="Genomic_DNA"/>
</dbReference>
<dbReference type="AlphaFoldDB" id="A0A7W6CBI4"/>
<evidence type="ECO:0000259" key="2">
    <source>
        <dbReference type="Pfam" id="PF12706"/>
    </source>
</evidence>
<dbReference type="PANTHER" id="PTHR15032:SF4">
    <property type="entry name" value="N-ACYL-PHOSPHATIDYLETHANOLAMINE-HYDROLYZING PHOSPHOLIPASE D"/>
    <property type="match status" value="1"/>
</dbReference>
<dbReference type="InterPro" id="IPR036866">
    <property type="entry name" value="RibonucZ/Hydroxyglut_hydro"/>
</dbReference>
<evidence type="ECO:0000256" key="1">
    <source>
        <dbReference type="SAM" id="SignalP"/>
    </source>
</evidence>
<sequence length="356" mass="39860">MKRRALFKLSFLGALLAGGGLYARQSRASAYYSGPTSDHFDGKRFFNPGGEAPNGFLDLMKWRFDGQKATWPETYPSPFPFVKPAERVDGKDLRVTFIGHASFLIQTAGMNILVDPVWSERTSPVSFAGPKRVNPPGIRFNDLPPIDLVLITHNHYDHLDMETLQQLHIHHKPHFITPLGNDVIIRTRVEAAKISVGDWGDVLNVAPDVKIHFEPCHHWSARGVNDRRMALWSAFVIETLGGKIYHIGDTGFHSGLNYHAAAKKHGSFRLANLPFGAYEPRWFMKGHHQNPTEAVEGMKICNAAYACGHHWGTVQLTDEAIDAPIIALKTALSEHGVAQDRFRPMRPSEVFDVPYV</sequence>
<feature type="chain" id="PRO_5030567908" evidence="1">
    <location>
        <begin position="24"/>
        <end position="356"/>
    </location>
</feature>
<feature type="domain" description="Metallo-beta-lactamase" evidence="2">
    <location>
        <begin position="111"/>
        <end position="311"/>
    </location>
</feature>
<dbReference type="PANTHER" id="PTHR15032">
    <property type="entry name" value="N-ACYL-PHOSPHATIDYLETHANOLAMINE-HYDROLYZING PHOSPHOLIPASE D"/>
    <property type="match status" value="1"/>
</dbReference>
<dbReference type="GO" id="GO:0005737">
    <property type="term" value="C:cytoplasm"/>
    <property type="evidence" value="ECO:0007669"/>
    <property type="project" value="TreeGrafter"/>
</dbReference>
<dbReference type="Pfam" id="PF12706">
    <property type="entry name" value="Lactamase_B_2"/>
    <property type="match status" value="1"/>
</dbReference>
<proteinExistence type="predicted"/>
<evidence type="ECO:0000313" key="4">
    <source>
        <dbReference type="Proteomes" id="UP000565286"/>
    </source>
</evidence>
<dbReference type="Gene3D" id="3.60.15.10">
    <property type="entry name" value="Ribonuclease Z/Hydroxyacylglutathione hydrolase-like"/>
    <property type="match status" value="1"/>
</dbReference>
<keyword evidence="1" id="KW-0732">Signal</keyword>
<dbReference type="SUPFAM" id="SSF56281">
    <property type="entry name" value="Metallo-hydrolase/oxidoreductase"/>
    <property type="match status" value="1"/>
</dbReference>
<gene>
    <name evidence="3" type="ORF">GGQ73_002392</name>
</gene>
<accession>A0A7W6CBI4</accession>
<organism evidence="3 4">
    <name type="scientific">Rhizobium skierniewicense</name>
    <dbReference type="NCBI Taxonomy" id="984260"/>
    <lineage>
        <taxon>Bacteria</taxon>
        <taxon>Pseudomonadati</taxon>
        <taxon>Pseudomonadota</taxon>
        <taxon>Alphaproteobacteria</taxon>
        <taxon>Hyphomicrobiales</taxon>
        <taxon>Rhizobiaceae</taxon>
        <taxon>Rhizobium/Agrobacterium group</taxon>
        <taxon>Rhizobium</taxon>
    </lineage>
</organism>
<evidence type="ECO:0000313" key="3">
    <source>
        <dbReference type="EMBL" id="MBB3946439.1"/>
    </source>
</evidence>
<keyword evidence="4" id="KW-1185">Reference proteome</keyword>
<dbReference type="InterPro" id="IPR001279">
    <property type="entry name" value="Metallo-B-lactamas"/>
</dbReference>
<feature type="signal peptide" evidence="1">
    <location>
        <begin position="1"/>
        <end position="23"/>
    </location>
</feature>
<comment type="caution">
    <text evidence="3">The sequence shown here is derived from an EMBL/GenBank/DDBJ whole genome shotgun (WGS) entry which is preliminary data.</text>
</comment>
<name>A0A7W6CBI4_9HYPH</name>